<keyword evidence="3" id="KW-1185">Reference proteome</keyword>
<dbReference type="Pfam" id="PF01243">
    <property type="entry name" value="PNPOx_N"/>
    <property type="match status" value="1"/>
</dbReference>
<dbReference type="InterPro" id="IPR011576">
    <property type="entry name" value="Pyridox_Oxase_N"/>
</dbReference>
<dbReference type="NCBIfam" id="TIGR04025">
    <property type="entry name" value="PPOX_FMN_DR2398"/>
    <property type="match status" value="1"/>
</dbReference>
<dbReference type="PANTHER" id="PTHR42815">
    <property type="entry name" value="FAD-BINDING, PUTATIVE (AFU_ORTHOLOGUE AFUA_6G07600)-RELATED"/>
    <property type="match status" value="1"/>
</dbReference>
<evidence type="ECO:0000259" key="1">
    <source>
        <dbReference type="Pfam" id="PF01243"/>
    </source>
</evidence>
<evidence type="ECO:0000313" key="3">
    <source>
        <dbReference type="Proteomes" id="UP001606302"/>
    </source>
</evidence>
<dbReference type="Proteomes" id="UP001606302">
    <property type="component" value="Unassembled WGS sequence"/>
</dbReference>
<dbReference type="RefSeq" id="WP_394513488.1">
    <property type="nucleotide sequence ID" value="NZ_JBIGHX010000009.1"/>
</dbReference>
<dbReference type="PANTHER" id="PTHR42815:SF2">
    <property type="entry name" value="FAD-BINDING, PUTATIVE (AFU_ORTHOLOGUE AFUA_6G07600)-RELATED"/>
    <property type="match status" value="1"/>
</dbReference>
<feature type="domain" description="Pyridoxamine 5'-phosphate oxidase N-terminal" evidence="1">
    <location>
        <begin position="43"/>
        <end position="161"/>
    </location>
</feature>
<organism evidence="2 3">
    <name type="scientific">Pelomonas lactea</name>
    <dbReference type="NCBI Taxonomy" id="3299030"/>
    <lineage>
        <taxon>Bacteria</taxon>
        <taxon>Pseudomonadati</taxon>
        <taxon>Pseudomonadota</taxon>
        <taxon>Betaproteobacteria</taxon>
        <taxon>Burkholderiales</taxon>
        <taxon>Sphaerotilaceae</taxon>
        <taxon>Roseateles</taxon>
    </lineage>
</organism>
<sequence length="218" mass="24374">MDATTPYSIDPAHVIADEAALRGLFEPTHALALQKCQDRLGRHAQDFVHRSPFLCIGTQHRDGRADVSPRGDPPGFVKVLDERTLAIPDRPGNNRLDSLSNILANPSVGLIFIIPGYDETLRVNGQATLVTEPSLLRSMAVQDRIPTLAIVVRVTEVFMHCAKAFRRSHLWDPAHFQNRRDMPSLVKIILDETTGAPAEAEMRRLDDALEDAYRKTMY</sequence>
<evidence type="ECO:0000313" key="2">
    <source>
        <dbReference type="EMBL" id="MFG6464172.1"/>
    </source>
</evidence>
<dbReference type="InterPro" id="IPR012349">
    <property type="entry name" value="Split_barrel_FMN-bd"/>
</dbReference>
<protein>
    <submittedName>
        <fullName evidence="2">Pyridoxamine 5'-phosphate oxidase family protein</fullName>
    </submittedName>
</protein>
<comment type="caution">
    <text evidence="2">The sequence shown here is derived from an EMBL/GenBank/DDBJ whole genome shotgun (WGS) entry which is preliminary data.</text>
</comment>
<dbReference type="Gene3D" id="2.30.110.10">
    <property type="entry name" value="Electron Transport, Fmn-binding Protein, Chain A"/>
    <property type="match status" value="1"/>
</dbReference>
<reference evidence="2 3" key="1">
    <citation type="submission" date="2024-08" db="EMBL/GenBank/DDBJ databases">
        <authorList>
            <person name="Lu H."/>
        </authorList>
    </citation>
    <scope>NUCLEOTIDE SEQUENCE [LARGE SCALE GENOMIC DNA]</scope>
    <source>
        <strain evidence="2 3">DXS20W</strain>
    </source>
</reference>
<gene>
    <name evidence="2" type="ORF">ACG04Q_21570</name>
</gene>
<dbReference type="EMBL" id="JBIGHX010000009">
    <property type="protein sequence ID" value="MFG6464172.1"/>
    <property type="molecule type" value="Genomic_DNA"/>
</dbReference>
<proteinExistence type="predicted"/>
<accession>A0ABW7GQC8</accession>
<name>A0ABW7GQC8_9BURK</name>
<dbReference type="InterPro" id="IPR024029">
    <property type="entry name" value="Pyridox_Oxase_FMN-dep"/>
</dbReference>
<dbReference type="SUPFAM" id="SSF50475">
    <property type="entry name" value="FMN-binding split barrel"/>
    <property type="match status" value="1"/>
</dbReference>